<dbReference type="InterPro" id="IPR015912">
    <property type="entry name" value="Phosphofructokinase_CS"/>
</dbReference>
<proteinExistence type="predicted"/>
<comment type="catalytic activity">
    <reaction evidence="6">
        <text>beta-D-fructose 6-phosphate + ATP = beta-D-fructose 1,6-bisphosphate + ADP + H(+)</text>
        <dbReference type="Rhea" id="RHEA:16109"/>
        <dbReference type="ChEBI" id="CHEBI:15378"/>
        <dbReference type="ChEBI" id="CHEBI:30616"/>
        <dbReference type="ChEBI" id="CHEBI:32966"/>
        <dbReference type="ChEBI" id="CHEBI:57634"/>
        <dbReference type="ChEBI" id="CHEBI:456216"/>
        <dbReference type="EC" id="2.7.1.11"/>
    </reaction>
</comment>
<feature type="domain" description="Phosphofructokinase" evidence="7">
    <location>
        <begin position="5"/>
        <end position="51"/>
    </location>
</feature>
<dbReference type="GO" id="GO:0003872">
    <property type="term" value="F:6-phosphofructokinase activity"/>
    <property type="evidence" value="ECO:0007669"/>
    <property type="project" value="UniProtKB-EC"/>
</dbReference>
<sequence length="135" mass="14944">PITSDGVRQLITDRLKYDTRVTILGHVQRGGCPSAFDRVLGTRMGTEAVLALMEATATSQPVVIALSGNQTVRVPLMHCVEKTLAVAQAMEAKRFKEAQELRGRSFKGNLETYIRLSKLRPKLFSNKQQSFNLAV</sequence>
<dbReference type="GO" id="GO:0005524">
    <property type="term" value="F:ATP binding"/>
    <property type="evidence" value="ECO:0007669"/>
    <property type="project" value="TreeGrafter"/>
</dbReference>
<gene>
    <name evidence="8" type="ORF">OKA104_LOCUS46564</name>
</gene>
<evidence type="ECO:0000256" key="5">
    <source>
        <dbReference type="ARBA" id="ARBA00022842"/>
    </source>
</evidence>
<evidence type="ECO:0000256" key="2">
    <source>
        <dbReference type="ARBA" id="ARBA00022679"/>
    </source>
</evidence>
<dbReference type="GO" id="GO:0070095">
    <property type="term" value="F:fructose-6-phosphate binding"/>
    <property type="evidence" value="ECO:0007669"/>
    <property type="project" value="TreeGrafter"/>
</dbReference>
<dbReference type="Gene3D" id="3.40.50.450">
    <property type="match status" value="1"/>
</dbReference>
<dbReference type="Proteomes" id="UP000663881">
    <property type="component" value="Unassembled WGS sequence"/>
</dbReference>
<feature type="non-terminal residue" evidence="8">
    <location>
        <position position="135"/>
    </location>
</feature>
<dbReference type="GO" id="GO:0061621">
    <property type="term" value="P:canonical glycolysis"/>
    <property type="evidence" value="ECO:0007669"/>
    <property type="project" value="TreeGrafter"/>
</dbReference>
<dbReference type="GO" id="GO:0006002">
    <property type="term" value="P:fructose 6-phosphate metabolic process"/>
    <property type="evidence" value="ECO:0007669"/>
    <property type="project" value="TreeGrafter"/>
</dbReference>
<name>A0A820IEJ7_9BILA</name>
<accession>A0A820IEJ7</accession>
<feature type="non-terminal residue" evidence="8">
    <location>
        <position position="1"/>
    </location>
</feature>
<protein>
    <recommendedName>
        <fullName evidence="7">Phosphofructokinase domain-containing protein</fullName>
    </recommendedName>
</protein>
<evidence type="ECO:0000313" key="8">
    <source>
        <dbReference type="EMBL" id="CAF4307961.1"/>
    </source>
</evidence>
<dbReference type="PROSITE" id="PS00433">
    <property type="entry name" value="PHOSPHOFRUCTOKINASE"/>
    <property type="match status" value="1"/>
</dbReference>
<dbReference type="PANTHER" id="PTHR13697:SF4">
    <property type="entry name" value="ATP-DEPENDENT 6-PHOSPHOFRUCTOKINASE"/>
    <property type="match status" value="1"/>
</dbReference>
<evidence type="ECO:0000259" key="7">
    <source>
        <dbReference type="Pfam" id="PF00365"/>
    </source>
</evidence>
<keyword evidence="1" id="KW-0021">Allosteric enzyme</keyword>
<dbReference type="InterPro" id="IPR035966">
    <property type="entry name" value="PKF_sf"/>
</dbReference>
<dbReference type="GO" id="GO:0042802">
    <property type="term" value="F:identical protein binding"/>
    <property type="evidence" value="ECO:0007669"/>
    <property type="project" value="TreeGrafter"/>
</dbReference>
<dbReference type="EMBL" id="CAJOAY010017146">
    <property type="protein sequence ID" value="CAF4307961.1"/>
    <property type="molecule type" value="Genomic_DNA"/>
</dbReference>
<evidence type="ECO:0000313" key="9">
    <source>
        <dbReference type="Proteomes" id="UP000663881"/>
    </source>
</evidence>
<dbReference type="GO" id="GO:0016208">
    <property type="term" value="F:AMP binding"/>
    <property type="evidence" value="ECO:0007669"/>
    <property type="project" value="TreeGrafter"/>
</dbReference>
<dbReference type="GO" id="GO:0048029">
    <property type="term" value="F:monosaccharide binding"/>
    <property type="evidence" value="ECO:0007669"/>
    <property type="project" value="TreeGrafter"/>
</dbReference>
<dbReference type="UniPathway" id="UPA00109">
    <property type="reaction ID" value="UER00182"/>
</dbReference>
<reference evidence="8" key="1">
    <citation type="submission" date="2021-02" db="EMBL/GenBank/DDBJ databases">
        <authorList>
            <person name="Nowell W R."/>
        </authorList>
    </citation>
    <scope>NUCLEOTIDE SEQUENCE</scope>
</reference>
<dbReference type="AlphaFoldDB" id="A0A820IEJ7"/>
<dbReference type="GO" id="GO:0046872">
    <property type="term" value="F:metal ion binding"/>
    <property type="evidence" value="ECO:0007669"/>
    <property type="project" value="UniProtKB-KW"/>
</dbReference>
<evidence type="ECO:0000256" key="4">
    <source>
        <dbReference type="ARBA" id="ARBA00022777"/>
    </source>
</evidence>
<organism evidence="8 9">
    <name type="scientific">Adineta steineri</name>
    <dbReference type="NCBI Taxonomy" id="433720"/>
    <lineage>
        <taxon>Eukaryota</taxon>
        <taxon>Metazoa</taxon>
        <taxon>Spiralia</taxon>
        <taxon>Gnathifera</taxon>
        <taxon>Rotifera</taxon>
        <taxon>Eurotatoria</taxon>
        <taxon>Bdelloidea</taxon>
        <taxon>Adinetida</taxon>
        <taxon>Adinetidae</taxon>
        <taxon>Adineta</taxon>
    </lineage>
</organism>
<comment type="caution">
    <text evidence="8">The sequence shown here is derived from an EMBL/GenBank/DDBJ whole genome shotgun (WGS) entry which is preliminary data.</text>
</comment>
<dbReference type="PANTHER" id="PTHR13697">
    <property type="entry name" value="PHOSPHOFRUCTOKINASE"/>
    <property type="match status" value="1"/>
</dbReference>
<evidence type="ECO:0000256" key="3">
    <source>
        <dbReference type="ARBA" id="ARBA00022723"/>
    </source>
</evidence>
<keyword evidence="4" id="KW-0418">Kinase</keyword>
<dbReference type="SUPFAM" id="SSF53784">
    <property type="entry name" value="Phosphofructokinase"/>
    <property type="match status" value="1"/>
</dbReference>
<dbReference type="Pfam" id="PF00365">
    <property type="entry name" value="PFK"/>
    <property type="match status" value="1"/>
</dbReference>
<keyword evidence="2" id="KW-0808">Transferase</keyword>
<keyword evidence="5" id="KW-0460">Magnesium</keyword>
<dbReference type="GO" id="GO:0030388">
    <property type="term" value="P:fructose 1,6-bisphosphate metabolic process"/>
    <property type="evidence" value="ECO:0007669"/>
    <property type="project" value="TreeGrafter"/>
</dbReference>
<dbReference type="GO" id="GO:0005945">
    <property type="term" value="C:6-phosphofructokinase complex"/>
    <property type="evidence" value="ECO:0007669"/>
    <property type="project" value="TreeGrafter"/>
</dbReference>
<keyword evidence="3" id="KW-0479">Metal-binding</keyword>
<dbReference type="InterPro" id="IPR000023">
    <property type="entry name" value="Phosphofructokinase_dom"/>
</dbReference>
<evidence type="ECO:0000256" key="1">
    <source>
        <dbReference type="ARBA" id="ARBA00022533"/>
    </source>
</evidence>
<evidence type="ECO:0000256" key="6">
    <source>
        <dbReference type="ARBA" id="ARBA00048070"/>
    </source>
</evidence>